<name>A0A1S8GRH6_9PROT</name>
<gene>
    <name evidence="2" type="ORF">AL01_01345</name>
</gene>
<reference evidence="2 3" key="1">
    <citation type="journal article" date="2016" name="PLoS ONE">
        <title>Whole-Genome Sequence Analysis of Bombella intestini LMG 28161T, a Novel Acetic Acid Bacterium Isolated from the Crop of a Red-Tailed Bumble Bee, Bombus lapidarius.</title>
        <authorList>
            <person name="Li L."/>
            <person name="Illeghems K."/>
            <person name="Van Kerrebroeck S."/>
            <person name="Borremans W."/>
            <person name="Cleenwerck I."/>
            <person name="Smagghe G."/>
            <person name="De Vuyst L."/>
            <person name="Vandamme P."/>
        </authorList>
    </citation>
    <scope>NUCLEOTIDE SEQUENCE [LARGE SCALE GENOMIC DNA]</scope>
    <source>
        <strain evidence="2 3">R-52487</strain>
    </source>
</reference>
<dbReference type="Proteomes" id="UP000200980">
    <property type="component" value="Unassembled WGS sequence"/>
</dbReference>
<evidence type="ECO:0000313" key="2">
    <source>
        <dbReference type="EMBL" id="OOL19643.1"/>
    </source>
</evidence>
<dbReference type="PANTHER" id="PTHR35006:SF1">
    <property type="entry name" value="BLL2941 PROTEIN"/>
    <property type="match status" value="1"/>
</dbReference>
<dbReference type="AlphaFoldDB" id="A0A1S8GRH6"/>
<keyword evidence="3" id="KW-1185">Reference proteome</keyword>
<dbReference type="SUPFAM" id="SSF54593">
    <property type="entry name" value="Glyoxalase/Bleomycin resistance protein/Dihydroxybiphenyl dioxygenase"/>
    <property type="match status" value="1"/>
</dbReference>
<dbReference type="InterPro" id="IPR029068">
    <property type="entry name" value="Glyas_Bleomycin-R_OHBP_Dase"/>
</dbReference>
<dbReference type="EMBL" id="JATM01000001">
    <property type="protein sequence ID" value="OOL19643.1"/>
    <property type="molecule type" value="Genomic_DNA"/>
</dbReference>
<dbReference type="CDD" id="cd07262">
    <property type="entry name" value="VOC_like"/>
    <property type="match status" value="1"/>
</dbReference>
<proteinExistence type="predicted"/>
<dbReference type="PROSITE" id="PS51819">
    <property type="entry name" value="VOC"/>
    <property type="match status" value="1"/>
</dbReference>
<dbReference type="InterPro" id="IPR037523">
    <property type="entry name" value="VOC_core"/>
</dbReference>
<accession>A0A1S8GRH6</accession>
<feature type="domain" description="VOC" evidence="1">
    <location>
        <begin position="2"/>
        <end position="125"/>
    </location>
</feature>
<protein>
    <submittedName>
        <fullName evidence="2">Glyoxalase</fullName>
    </submittedName>
</protein>
<dbReference type="OrthoDB" id="9807407at2"/>
<dbReference type="PANTHER" id="PTHR35006">
    <property type="entry name" value="GLYOXALASE FAMILY PROTEIN (AFU_ORTHOLOGUE AFUA_5G14830)"/>
    <property type="match status" value="1"/>
</dbReference>
<dbReference type="Gene3D" id="3.10.180.10">
    <property type="entry name" value="2,3-Dihydroxybiphenyl 1,2-Dioxygenase, domain 1"/>
    <property type="match status" value="1"/>
</dbReference>
<evidence type="ECO:0000313" key="3">
    <source>
        <dbReference type="Proteomes" id="UP000200980"/>
    </source>
</evidence>
<organism evidence="2 3">
    <name type="scientific">Bombella intestini</name>
    <dbReference type="NCBI Taxonomy" id="1539051"/>
    <lineage>
        <taxon>Bacteria</taxon>
        <taxon>Pseudomonadati</taxon>
        <taxon>Pseudomonadota</taxon>
        <taxon>Alphaproteobacteria</taxon>
        <taxon>Acetobacterales</taxon>
        <taxon>Acetobacteraceae</taxon>
        <taxon>Bombella</taxon>
    </lineage>
</organism>
<comment type="caution">
    <text evidence="2">The sequence shown here is derived from an EMBL/GenBank/DDBJ whole genome shotgun (WGS) entry which is preliminary data.</text>
</comment>
<evidence type="ECO:0000259" key="1">
    <source>
        <dbReference type="PROSITE" id="PS51819"/>
    </source>
</evidence>
<sequence length="126" mass="13662">MFLSHIVVGSNDLEKAKKFYDALFSVMGAEFCPQDNPNRVVYQKDGQIFIITRPINGEAATAANGGTIGLALPSAEAVRSWHKAGVEAGGQSIENPPGERTVMGMTLYLAYLRDLDGNKLCAFHKM</sequence>